<dbReference type="PANTHER" id="PTHR43313">
    <property type="entry name" value="SHORT-CHAIN DEHYDROGENASE/REDUCTASE FAMILY 9C"/>
    <property type="match status" value="1"/>
</dbReference>
<dbReference type="PANTHER" id="PTHR43313:SF1">
    <property type="entry name" value="3BETA-HYDROXYSTEROID DEHYDROGENASE DHS-16"/>
    <property type="match status" value="1"/>
</dbReference>
<reference evidence="1" key="1">
    <citation type="submission" date="2021-03" db="EMBL/GenBank/DDBJ databases">
        <title>Comparative genomics and phylogenomic investigation of the class Geoglossomycetes provide insights into ecological specialization and systematics.</title>
        <authorList>
            <person name="Melie T."/>
            <person name="Pirro S."/>
            <person name="Miller A.N."/>
            <person name="Quandt A."/>
        </authorList>
    </citation>
    <scope>NUCLEOTIDE SEQUENCE</scope>
    <source>
        <strain evidence="1">GBOQ0MN5Z8</strain>
    </source>
</reference>
<accession>A0A9P8IGW6</accession>
<dbReference type="InterPro" id="IPR036291">
    <property type="entry name" value="NAD(P)-bd_dom_sf"/>
</dbReference>
<name>A0A9P8IGW6_9PEZI</name>
<dbReference type="Proteomes" id="UP000698800">
    <property type="component" value="Unassembled WGS sequence"/>
</dbReference>
<dbReference type="AlphaFoldDB" id="A0A9P8IGW6"/>
<dbReference type="Pfam" id="PF08643">
    <property type="entry name" value="DUF1776"/>
    <property type="match status" value="1"/>
</dbReference>
<dbReference type="OrthoDB" id="5308060at2759"/>
<organism evidence="1 2">
    <name type="scientific">Glutinoglossum americanum</name>
    <dbReference type="NCBI Taxonomy" id="1670608"/>
    <lineage>
        <taxon>Eukaryota</taxon>
        <taxon>Fungi</taxon>
        <taxon>Dikarya</taxon>
        <taxon>Ascomycota</taxon>
        <taxon>Pezizomycotina</taxon>
        <taxon>Geoglossomycetes</taxon>
        <taxon>Geoglossales</taxon>
        <taxon>Geoglossaceae</taxon>
        <taxon>Glutinoglossum</taxon>
    </lineage>
</organism>
<dbReference type="SUPFAM" id="SSF51735">
    <property type="entry name" value="NAD(P)-binding Rossmann-fold domains"/>
    <property type="match status" value="1"/>
</dbReference>
<dbReference type="Gene3D" id="3.40.50.720">
    <property type="entry name" value="NAD(P)-binding Rossmann-like Domain"/>
    <property type="match status" value="1"/>
</dbReference>
<protein>
    <recommendedName>
        <fullName evidence="3">DUF1776-domain-containing protein</fullName>
    </recommendedName>
</protein>
<evidence type="ECO:0008006" key="3">
    <source>
        <dbReference type="Google" id="ProtNLM"/>
    </source>
</evidence>
<sequence length="460" mass="49847">MTSDDQHFLDLLSTIPTDVKRTSLQLADSIDRHFESVAVMIREVLSSSDWLPESARPLPPPRVPAPPSPPLGYYERVQDWALRNKSLTAIALISLGATGYLIYRRRKTYGRKRRARRASNGARREVVVISGSPNDPITRTLSLDLERRGFIVYVVVGTVEEEQIVHNESRVDIRPLNVDVTDPTSAIEHFSRILLSPQHAFPGAPPHNLNLAGVIVIPDITYPSGPIETTSPAVWSDLLNVRILSTIATTQAFLRTICEFKARVLMLTPAAIPALSPPFHAPESTIVAALSAFTSCLASELATMGIPVAHFKLGAFDCGAVGGRHHLQQSPSNATRADVLAWSATARAAYARNFVAQAQRAGSRSCLLSGGGEGAPRGSPLRELHNAVFDALTVKKPQRVWRVGSGSLVYDIVGRWAPAGIVGWMLGIRRVNGVGDDAMLGEDGWNGSGVTAQSAEWEKV</sequence>
<dbReference type="InterPro" id="IPR013952">
    <property type="entry name" value="DUF1776_fun"/>
</dbReference>
<keyword evidence="2" id="KW-1185">Reference proteome</keyword>
<proteinExistence type="predicted"/>
<gene>
    <name evidence="1" type="ORF">FGG08_001360</name>
</gene>
<evidence type="ECO:0000313" key="2">
    <source>
        <dbReference type="Proteomes" id="UP000698800"/>
    </source>
</evidence>
<dbReference type="EMBL" id="JAGHQL010000018">
    <property type="protein sequence ID" value="KAH0544463.1"/>
    <property type="molecule type" value="Genomic_DNA"/>
</dbReference>
<evidence type="ECO:0000313" key="1">
    <source>
        <dbReference type="EMBL" id="KAH0544463.1"/>
    </source>
</evidence>
<comment type="caution">
    <text evidence="1">The sequence shown here is derived from an EMBL/GenBank/DDBJ whole genome shotgun (WGS) entry which is preliminary data.</text>
</comment>